<organism evidence="1 2">
    <name type="scientific">Eumeta variegata</name>
    <name type="common">Bagworm moth</name>
    <name type="synonym">Eumeta japonica</name>
    <dbReference type="NCBI Taxonomy" id="151549"/>
    <lineage>
        <taxon>Eukaryota</taxon>
        <taxon>Metazoa</taxon>
        <taxon>Ecdysozoa</taxon>
        <taxon>Arthropoda</taxon>
        <taxon>Hexapoda</taxon>
        <taxon>Insecta</taxon>
        <taxon>Pterygota</taxon>
        <taxon>Neoptera</taxon>
        <taxon>Endopterygota</taxon>
        <taxon>Lepidoptera</taxon>
        <taxon>Glossata</taxon>
        <taxon>Ditrysia</taxon>
        <taxon>Tineoidea</taxon>
        <taxon>Psychidae</taxon>
        <taxon>Oiketicinae</taxon>
        <taxon>Eumeta</taxon>
    </lineage>
</organism>
<keyword evidence="2" id="KW-1185">Reference proteome</keyword>
<name>A0A4C1Z438_EUMVA</name>
<accession>A0A4C1Z438</accession>
<reference evidence="1 2" key="1">
    <citation type="journal article" date="2019" name="Commun. Biol.">
        <title>The bagworm genome reveals a unique fibroin gene that provides high tensile strength.</title>
        <authorList>
            <person name="Kono N."/>
            <person name="Nakamura H."/>
            <person name="Ohtoshi R."/>
            <person name="Tomita M."/>
            <person name="Numata K."/>
            <person name="Arakawa K."/>
        </authorList>
    </citation>
    <scope>NUCLEOTIDE SEQUENCE [LARGE SCALE GENOMIC DNA]</scope>
</reference>
<sequence>MNFEVEGPRCFLEWKQARSPNCAPPPPAKHCLFWYTADQRAPGCLQVANFHKVVSAAADARARFCGSTFKRPGIESRALDFNLLVFLE</sequence>
<dbReference type="Proteomes" id="UP000299102">
    <property type="component" value="Unassembled WGS sequence"/>
</dbReference>
<dbReference type="AlphaFoldDB" id="A0A4C1Z438"/>
<gene>
    <name evidence="1" type="ORF">EVAR_55263_1</name>
</gene>
<dbReference type="EMBL" id="BGZK01001561">
    <property type="protein sequence ID" value="GBP82380.1"/>
    <property type="molecule type" value="Genomic_DNA"/>
</dbReference>
<comment type="caution">
    <text evidence="1">The sequence shown here is derived from an EMBL/GenBank/DDBJ whole genome shotgun (WGS) entry which is preliminary data.</text>
</comment>
<proteinExistence type="predicted"/>
<evidence type="ECO:0000313" key="2">
    <source>
        <dbReference type="Proteomes" id="UP000299102"/>
    </source>
</evidence>
<evidence type="ECO:0000313" key="1">
    <source>
        <dbReference type="EMBL" id="GBP82380.1"/>
    </source>
</evidence>
<protein>
    <submittedName>
        <fullName evidence="1">Uncharacterized protein</fullName>
    </submittedName>
</protein>